<feature type="non-terminal residue" evidence="2">
    <location>
        <position position="261"/>
    </location>
</feature>
<evidence type="ECO:0000256" key="1">
    <source>
        <dbReference type="SAM" id="Phobius"/>
    </source>
</evidence>
<reference evidence="2" key="1">
    <citation type="journal article" date="2014" name="Front. Microbiol.">
        <title>High frequency of phylogenetically diverse reductive dehalogenase-homologous genes in deep subseafloor sedimentary metagenomes.</title>
        <authorList>
            <person name="Kawai M."/>
            <person name="Futagami T."/>
            <person name="Toyoda A."/>
            <person name="Takaki Y."/>
            <person name="Nishi S."/>
            <person name="Hori S."/>
            <person name="Arai W."/>
            <person name="Tsubouchi T."/>
            <person name="Morono Y."/>
            <person name="Uchiyama I."/>
            <person name="Ito T."/>
            <person name="Fujiyama A."/>
            <person name="Inagaki F."/>
            <person name="Takami H."/>
        </authorList>
    </citation>
    <scope>NUCLEOTIDE SEQUENCE</scope>
    <source>
        <strain evidence="2">Expedition CK06-06</strain>
    </source>
</reference>
<gene>
    <name evidence="2" type="ORF">S12H4_29838</name>
</gene>
<keyword evidence="1" id="KW-0812">Transmembrane</keyword>
<dbReference type="InterPro" id="IPR043148">
    <property type="entry name" value="TagF_C"/>
</dbReference>
<dbReference type="Gene3D" id="3.40.50.12580">
    <property type="match status" value="1"/>
</dbReference>
<keyword evidence="1" id="KW-1133">Transmembrane helix</keyword>
<dbReference type="AlphaFoldDB" id="X1U9Z7"/>
<feature type="transmembrane region" description="Helical" evidence="1">
    <location>
        <begin position="236"/>
        <end position="258"/>
    </location>
</feature>
<evidence type="ECO:0000313" key="2">
    <source>
        <dbReference type="EMBL" id="GAJ00422.1"/>
    </source>
</evidence>
<evidence type="ECO:0008006" key="3">
    <source>
        <dbReference type="Google" id="ProtNLM"/>
    </source>
</evidence>
<sequence length="261" mass="30106">MKRSVNRLENFLTRKVNYQQVLPSFNPVIVLFDHTIMTHFYGREHIYAYLASLKPRVVLLPHAPHHSSTTAFAPFGEEGEELPDYCDFWMPFKFDRTWEKVPGKKPQFAYVGYPGLDTEWLEKLTSDDHPHLTGKPRASRSEEPLRCLFVVRQFLTKGQTRKPVLHDFVYDYDEFLYYLNLVGTALKNAGVDIELIVKPHPSNDFQTLKDVFSESGIPNWRITHEPTYALLSVCDFVISLYSTVLLIPAMAGIPVVLLNSR</sequence>
<comment type="caution">
    <text evidence="2">The sequence shown here is derived from an EMBL/GenBank/DDBJ whole genome shotgun (WGS) entry which is preliminary data.</text>
</comment>
<keyword evidence="1" id="KW-0472">Membrane</keyword>
<organism evidence="2">
    <name type="scientific">marine sediment metagenome</name>
    <dbReference type="NCBI Taxonomy" id="412755"/>
    <lineage>
        <taxon>unclassified sequences</taxon>
        <taxon>metagenomes</taxon>
        <taxon>ecological metagenomes</taxon>
    </lineage>
</organism>
<dbReference type="EMBL" id="BARW01017245">
    <property type="protein sequence ID" value="GAJ00422.1"/>
    <property type="molecule type" value="Genomic_DNA"/>
</dbReference>
<proteinExistence type="predicted"/>
<protein>
    <recommendedName>
        <fullName evidence="3">Surface carbohydrate biosynthesis protein</fullName>
    </recommendedName>
</protein>
<accession>X1U9Z7</accession>
<name>X1U9Z7_9ZZZZ</name>